<dbReference type="EMBL" id="UOFR01000070">
    <property type="protein sequence ID" value="VAW99844.1"/>
    <property type="molecule type" value="Genomic_DNA"/>
</dbReference>
<sequence length="89" mass="9807">MAELTAQQHEVAKLLVTTLCLEEVNPEEIVVDEPLFHEGLGLDSIDALELAVAVSNTYGFQLRSGDQQNKKIFSSLAALTDHIEKNRTV</sequence>
<dbReference type="InterPro" id="IPR036736">
    <property type="entry name" value="ACP-like_sf"/>
</dbReference>
<evidence type="ECO:0000313" key="4">
    <source>
        <dbReference type="EMBL" id="VAW99844.1"/>
    </source>
</evidence>
<keyword evidence="1" id="KW-0596">Phosphopantetheine</keyword>
<dbReference type="InterPro" id="IPR009081">
    <property type="entry name" value="PP-bd_ACP"/>
</dbReference>
<name>A0A3B1B0L4_9ZZZZ</name>
<dbReference type="InterPro" id="IPR006162">
    <property type="entry name" value="Ppantetheine_attach_site"/>
</dbReference>
<feature type="domain" description="Carrier" evidence="3">
    <location>
        <begin position="5"/>
        <end position="87"/>
    </location>
</feature>
<dbReference type="PROSITE" id="PS50075">
    <property type="entry name" value="CARRIER"/>
    <property type="match status" value="1"/>
</dbReference>
<evidence type="ECO:0000259" key="3">
    <source>
        <dbReference type="PROSITE" id="PS50075"/>
    </source>
</evidence>
<protein>
    <recommendedName>
        <fullName evidence="3">Carrier domain-containing protein</fullName>
    </recommendedName>
</protein>
<reference evidence="4" key="1">
    <citation type="submission" date="2018-06" db="EMBL/GenBank/DDBJ databases">
        <authorList>
            <person name="Zhirakovskaya E."/>
        </authorList>
    </citation>
    <scope>NUCLEOTIDE SEQUENCE</scope>
</reference>
<evidence type="ECO:0000256" key="2">
    <source>
        <dbReference type="ARBA" id="ARBA00022553"/>
    </source>
</evidence>
<proteinExistence type="predicted"/>
<dbReference type="SUPFAM" id="SSF47336">
    <property type="entry name" value="ACP-like"/>
    <property type="match status" value="1"/>
</dbReference>
<organism evidence="4">
    <name type="scientific">hydrothermal vent metagenome</name>
    <dbReference type="NCBI Taxonomy" id="652676"/>
    <lineage>
        <taxon>unclassified sequences</taxon>
        <taxon>metagenomes</taxon>
        <taxon>ecological metagenomes</taxon>
    </lineage>
</organism>
<dbReference type="Gene3D" id="1.10.1200.10">
    <property type="entry name" value="ACP-like"/>
    <property type="match status" value="1"/>
</dbReference>
<evidence type="ECO:0000256" key="1">
    <source>
        <dbReference type="ARBA" id="ARBA00022450"/>
    </source>
</evidence>
<dbReference type="PROSITE" id="PS00012">
    <property type="entry name" value="PHOSPHOPANTETHEINE"/>
    <property type="match status" value="1"/>
</dbReference>
<dbReference type="Pfam" id="PF00550">
    <property type="entry name" value="PP-binding"/>
    <property type="match status" value="1"/>
</dbReference>
<keyword evidence="2" id="KW-0597">Phosphoprotein</keyword>
<dbReference type="NCBIfam" id="NF006617">
    <property type="entry name" value="PRK09184.1"/>
    <property type="match status" value="1"/>
</dbReference>
<accession>A0A3B1B0L4</accession>
<dbReference type="AlphaFoldDB" id="A0A3B1B0L4"/>
<gene>
    <name evidence="4" type="ORF">MNBD_GAMMA21-2371</name>
</gene>